<dbReference type="OrthoDB" id="3796286at2759"/>
<feature type="coiled-coil region" evidence="1">
    <location>
        <begin position="3"/>
        <end position="87"/>
    </location>
</feature>
<feature type="region of interest" description="Disordered" evidence="2">
    <location>
        <begin position="352"/>
        <end position="417"/>
    </location>
</feature>
<evidence type="ECO:0000313" key="4">
    <source>
        <dbReference type="Proteomes" id="UP000799779"/>
    </source>
</evidence>
<evidence type="ECO:0000256" key="1">
    <source>
        <dbReference type="SAM" id="Coils"/>
    </source>
</evidence>
<evidence type="ECO:0000313" key="3">
    <source>
        <dbReference type="EMBL" id="KAF1993726.1"/>
    </source>
</evidence>
<feature type="coiled-coil region" evidence="1">
    <location>
        <begin position="167"/>
        <end position="194"/>
    </location>
</feature>
<protein>
    <submittedName>
        <fullName evidence="3">Uncharacterized protein</fullName>
    </submittedName>
</protein>
<sequence>MGLLGKSKKVKENEAEIARLRQELTNANTRFGTAAANSQSLKQRLDALQVQYTGRESRRVNELQARVKDLQQEKQALQASNASLNKDLDVFRTKGQQRTLEVGTRDVAIQELQQALARVDIQRFGTAANSEVADLLSIVHAQGAELQRLELSMQEKERILSSSANDSARKGRELAELQDQYTRVEKDFNRLRMEWQTCKEANDENQRKWTDTNRQHKTLLDSTRQAHRKELGEAWEQMRSVTSELESLQATVVEKEYLVLAKQREIEDGNNQNENLRQQIVDRDSQIARLQHSLDESNEILATARLNLNQTRNQLNIETRKARTVSQEKAERDKKIEFMQQQCVSMHLKLTAPKPTAPKNPKHWRRGGIASRGPYPKGPMIWENPVRSRAHARPQIPSSDSSEVSQDAWWEAAEGSS</sequence>
<reference evidence="3" key="1">
    <citation type="journal article" date="2020" name="Stud. Mycol.">
        <title>101 Dothideomycetes genomes: a test case for predicting lifestyles and emergence of pathogens.</title>
        <authorList>
            <person name="Haridas S."/>
            <person name="Albert R."/>
            <person name="Binder M."/>
            <person name="Bloem J."/>
            <person name="Labutti K."/>
            <person name="Salamov A."/>
            <person name="Andreopoulos B."/>
            <person name="Baker S."/>
            <person name="Barry K."/>
            <person name="Bills G."/>
            <person name="Bluhm B."/>
            <person name="Cannon C."/>
            <person name="Castanera R."/>
            <person name="Culley D."/>
            <person name="Daum C."/>
            <person name="Ezra D."/>
            <person name="Gonzalez J."/>
            <person name="Henrissat B."/>
            <person name="Kuo A."/>
            <person name="Liang C."/>
            <person name="Lipzen A."/>
            <person name="Lutzoni F."/>
            <person name="Magnuson J."/>
            <person name="Mondo S."/>
            <person name="Nolan M."/>
            <person name="Ohm R."/>
            <person name="Pangilinan J."/>
            <person name="Park H.-J."/>
            <person name="Ramirez L."/>
            <person name="Alfaro M."/>
            <person name="Sun H."/>
            <person name="Tritt A."/>
            <person name="Yoshinaga Y."/>
            <person name="Zwiers L.-H."/>
            <person name="Turgeon B."/>
            <person name="Goodwin S."/>
            <person name="Spatafora J."/>
            <person name="Crous P."/>
            <person name="Grigoriev I."/>
        </authorList>
    </citation>
    <scope>NUCLEOTIDE SEQUENCE</scope>
    <source>
        <strain evidence="3">CBS 123094</strain>
    </source>
</reference>
<feature type="coiled-coil region" evidence="1">
    <location>
        <begin position="259"/>
        <end position="328"/>
    </location>
</feature>
<evidence type="ECO:0000256" key="2">
    <source>
        <dbReference type="SAM" id="MobiDB-lite"/>
    </source>
</evidence>
<organism evidence="3 4">
    <name type="scientific">Amniculicola lignicola CBS 123094</name>
    <dbReference type="NCBI Taxonomy" id="1392246"/>
    <lineage>
        <taxon>Eukaryota</taxon>
        <taxon>Fungi</taxon>
        <taxon>Dikarya</taxon>
        <taxon>Ascomycota</taxon>
        <taxon>Pezizomycotina</taxon>
        <taxon>Dothideomycetes</taxon>
        <taxon>Pleosporomycetidae</taxon>
        <taxon>Pleosporales</taxon>
        <taxon>Amniculicolaceae</taxon>
        <taxon>Amniculicola</taxon>
    </lineage>
</organism>
<feature type="compositionally biased region" description="Polar residues" evidence="2">
    <location>
        <begin position="396"/>
        <end position="405"/>
    </location>
</feature>
<keyword evidence="1" id="KW-0175">Coiled coil</keyword>
<dbReference type="Proteomes" id="UP000799779">
    <property type="component" value="Unassembled WGS sequence"/>
</dbReference>
<name>A0A6A5W7W9_9PLEO</name>
<keyword evidence="4" id="KW-1185">Reference proteome</keyword>
<dbReference type="AlphaFoldDB" id="A0A6A5W7W9"/>
<gene>
    <name evidence="3" type="ORF">P154DRAFT_567801</name>
</gene>
<accession>A0A6A5W7W9</accession>
<proteinExistence type="predicted"/>
<dbReference type="EMBL" id="ML977688">
    <property type="protein sequence ID" value="KAF1993726.1"/>
    <property type="molecule type" value="Genomic_DNA"/>
</dbReference>